<evidence type="ECO:0000313" key="12">
    <source>
        <dbReference type="EMBL" id="CCE84549.1"/>
    </source>
</evidence>
<dbReference type="eggNOG" id="KOG1383">
    <property type="taxonomic scope" value="Eukaryota"/>
</dbReference>
<feature type="compositionally biased region" description="Basic and acidic residues" evidence="10">
    <location>
        <begin position="551"/>
        <end position="564"/>
    </location>
</feature>
<dbReference type="InterPro" id="IPR015421">
    <property type="entry name" value="PyrdxlP-dep_Trfase_major"/>
</dbReference>
<dbReference type="FunFam" id="3.40.640.10:FF:000017">
    <property type="entry name" value="Glutamate decarboxylase"/>
    <property type="match status" value="1"/>
</dbReference>
<evidence type="ECO:0000256" key="5">
    <source>
        <dbReference type="ARBA" id="ARBA00023239"/>
    </source>
</evidence>
<dbReference type="HOGENOM" id="CLU_019582_2_3_1"/>
<dbReference type="InterPro" id="IPR002129">
    <property type="entry name" value="PyrdxlP-dep_de-COase"/>
</dbReference>
<dbReference type="InterPro" id="IPR015424">
    <property type="entry name" value="PyrdxlP-dep_Trfase"/>
</dbReference>
<sequence length="564" mass="63597">MTLSKHIDADVLETKQIKLHHKTKLNHNEKYIFQYSSNEKAPKYHMPNKSSDNQLVYEYMKEELALDGIPTLNLASFVRTNIDETQLKLASENITKNLADNDEYPSLIEFQQRCITILSNLWHAPVSLSESGRKHVNTIGTATTGSSEAIMLAGLALKKKWQNRQKAKGKPTDKPNIIMASCAQVALEKFARYFDVENRTIHINEASGHLIDVSKIRENIDENTIGIFVIMGSTFTGAFEPVEKISALLDDVEKETGLDVKIHVDGASGGFVAPFAFPNLKWDFAIDRVVSINTSGHKFGLTSAGLGWIIWRDSSCLPDELRFKLDYLGGVEETFTLNFSRPGFPVLSQYYNFLSFGKEGYTKIFNSCLQNSRLLSNVLEESGYFECLSVIHKKITKEEEAKYYTWKGTKHEGEATENEQYVPGLPVVAFRFSKAVRQKYPDIPQSVFSFLLRKKGFIVPNYKLTPDENDVEVLRVVVRDSLSLNLLDKLINDLIESIELLMRSVEAVYDVSSSHKSENETKTIIYDLLLSIASNGSEAIKQTKHKKLKEKHGGGPDKSFRGPC</sequence>
<dbReference type="PANTHER" id="PTHR43321">
    <property type="entry name" value="GLUTAMATE DECARBOXYLASE"/>
    <property type="match status" value="1"/>
</dbReference>
<proteinExistence type="inferred from homology"/>
<dbReference type="EC" id="4.1.1.15" evidence="3 9"/>
<protein>
    <recommendedName>
        <fullName evidence="3 9">Glutamate decarboxylase</fullName>
        <ecNumber evidence="3 9">4.1.1.15</ecNumber>
    </recommendedName>
</protein>
<dbReference type="STRING" id="559304.G8Y7G9"/>
<dbReference type="InParanoid" id="G8Y7G9"/>
<evidence type="ECO:0000313" key="11">
    <source>
        <dbReference type="EMBL" id="CCE83518.1"/>
    </source>
</evidence>
<evidence type="ECO:0000313" key="13">
    <source>
        <dbReference type="Proteomes" id="UP000005222"/>
    </source>
</evidence>
<dbReference type="InterPro" id="IPR010107">
    <property type="entry name" value="Glutamate_decarboxylase"/>
</dbReference>
<dbReference type="GO" id="GO:0006538">
    <property type="term" value="P:L-glutamate catabolic process"/>
    <property type="evidence" value="ECO:0007669"/>
    <property type="project" value="TreeGrafter"/>
</dbReference>
<evidence type="ECO:0000256" key="3">
    <source>
        <dbReference type="ARBA" id="ARBA00012421"/>
    </source>
</evidence>
<dbReference type="Gene3D" id="4.10.280.50">
    <property type="match status" value="1"/>
</dbReference>
<dbReference type="GO" id="GO:0004351">
    <property type="term" value="F:glutamate decarboxylase activity"/>
    <property type="evidence" value="ECO:0007669"/>
    <property type="project" value="UniProtKB-EC"/>
</dbReference>
<evidence type="ECO:0000256" key="4">
    <source>
        <dbReference type="ARBA" id="ARBA00022898"/>
    </source>
</evidence>
<dbReference type="EMBL" id="FO082049">
    <property type="protein sequence ID" value="CCE83518.1"/>
    <property type="molecule type" value="Genomic_DNA"/>
</dbReference>
<evidence type="ECO:0000256" key="7">
    <source>
        <dbReference type="PIRSR" id="PIRSR602129-50"/>
    </source>
</evidence>
<evidence type="ECO:0000256" key="8">
    <source>
        <dbReference type="RuleBase" id="RU000382"/>
    </source>
</evidence>
<dbReference type="NCBIfam" id="TIGR01788">
    <property type="entry name" value="Glu-decarb-GAD"/>
    <property type="match status" value="1"/>
</dbReference>
<feature type="region of interest" description="Disordered" evidence="10">
    <location>
        <begin position="545"/>
        <end position="564"/>
    </location>
</feature>
<dbReference type="AlphaFoldDB" id="G8Y7G9"/>
<dbReference type="OrthoDB" id="5152799at2759"/>
<dbReference type="Proteomes" id="UP000005222">
    <property type="component" value="Chromosome L"/>
</dbReference>
<dbReference type="Gene3D" id="3.90.1150.160">
    <property type="match status" value="1"/>
</dbReference>
<gene>
    <name evidence="12" type="primary">Piso0_004096</name>
    <name evidence="11" type="ORF">GNLVRS01_PISO0K09360g</name>
    <name evidence="12" type="ORF">GNLVRS01_PISO0L09361g</name>
</gene>
<dbReference type="SUPFAM" id="SSF53383">
    <property type="entry name" value="PLP-dependent transferases"/>
    <property type="match status" value="1"/>
</dbReference>
<comment type="catalytic activity">
    <reaction evidence="6 9">
        <text>L-glutamate + H(+) = 4-aminobutanoate + CO2</text>
        <dbReference type="Rhea" id="RHEA:17785"/>
        <dbReference type="ChEBI" id="CHEBI:15378"/>
        <dbReference type="ChEBI" id="CHEBI:16526"/>
        <dbReference type="ChEBI" id="CHEBI:29985"/>
        <dbReference type="ChEBI" id="CHEBI:59888"/>
        <dbReference type="EC" id="4.1.1.15"/>
    </reaction>
</comment>
<comment type="similarity">
    <text evidence="2 8">Belongs to the group II decarboxylase family.</text>
</comment>
<comment type="cofactor">
    <cofactor evidence="1 7 8">
        <name>pyridoxal 5'-phosphate</name>
        <dbReference type="ChEBI" id="CHEBI:597326"/>
    </cofactor>
</comment>
<dbReference type="GO" id="GO:0030170">
    <property type="term" value="F:pyridoxal phosphate binding"/>
    <property type="evidence" value="ECO:0007669"/>
    <property type="project" value="InterPro"/>
</dbReference>
<reference evidence="13" key="2">
    <citation type="journal article" date="2012" name="G3 (Bethesda)">
        <title>Pichia sorbitophila, an interspecies yeast hybrid reveals early steps of genome resolution following polyploidization.</title>
        <authorList>
            <person name="Leh Louis V."/>
            <person name="Despons L."/>
            <person name="Friedrich A."/>
            <person name="Martin T."/>
            <person name="Durrens P."/>
            <person name="Casaregola S."/>
            <person name="Neuveglise C."/>
            <person name="Fairhead C."/>
            <person name="Marck C."/>
            <person name="Cruz J.A."/>
            <person name="Straub M.L."/>
            <person name="Kugler V."/>
            <person name="Sacerdot C."/>
            <person name="Uzunov Z."/>
            <person name="Thierry A."/>
            <person name="Weiss S."/>
            <person name="Bleykasten C."/>
            <person name="De Montigny J."/>
            <person name="Jacques N."/>
            <person name="Jung P."/>
            <person name="Lemaire M."/>
            <person name="Mallet S."/>
            <person name="Morel G."/>
            <person name="Richard G.F."/>
            <person name="Sarkar A."/>
            <person name="Savel G."/>
            <person name="Schacherer J."/>
            <person name="Seret M.L."/>
            <person name="Talla E."/>
            <person name="Samson G."/>
            <person name="Jubin C."/>
            <person name="Poulain J."/>
            <person name="Vacherie B."/>
            <person name="Barbe V."/>
            <person name="Pelletier E."/>
            <person name="Sherman D.J."/>
            <person name="Westhof E."/>
            <person name="Weissenbach J."/>
            <person name="Baret P.V."/>
            <person name="Wincker P."/>
            <person name="Gaillardin C."/>
            <person name="Dujon B."/>
            <person name="Souciet J.L."/>
        </authorList>
    </citation>
    <scope>NUCLEOTIDE SEQUENCE [LARGE SCALE GENOMIC DNA]</scope>
    <source>
        <strain evidence="13">ATCC MYA-4447 / BCRC 22081 / CBS 7064 / NBRC 10061 / NRRL Y-12695</strain>
    </source>
</reference>
<name>G8Y7G9_PICSO</name>
<dbReference type="Pfam" id="PF00282">
    <property type="entry name" value="Pyridoxal_deC"/>
    <property type="match status" value="1"/>
</dbReference>
<accession>G8Y7G9</accession>
<evidence type="ECO:0000256" key="2">
    <source>
        <dbReference type="ARBA" id="ARBA00009533"/>
    </source>
</evidence>
<keyword evidence="5 8" id="KW-0456">Lyase</keyword>
<feature type="modified residue" description="N6-(pyridoxal phosphate)lysine" evidence="7">
    <location>
        <position position="298"/>
    </location>
</feature>
<evidence type="ECO:0000256" key="1">
    <source>
        <dbReference type="ARBA" id="ARBA00001933"/>
    </source>
</evidence>
<reference evidence="12" key="1">
    <citation type="submission" date="2011-10" db="EMBL/GenBank/DDBJ databases">
        <authorList>
            <person name="Genoscope - CEA"/>
        </authorList>
    </citation>
    <scope>NUCLEOTIDE SEQUENCE</scope>
</reference>
<dbReference type="EMBL" id="FO082048">
    <property type="protein sequence ID" value="CCE84549.1"/>
    <property type="molecule type" value="Genomic_DNA"/>
</dbReference>
<keyword evidence="4 7" id="KW-0663">Pyridoxal phosphate</keyword>
<dbReference type="FunCoup" id="G8Y7G9">
    <property type="interactions" value="533"/>
</dbReference>
<dbReference type="PANTHER" id="PTHR43321:SF3">
    <property type="entry name" value="GLUTAMATE DECARBOXYLASE"/>
    <property type="match status" value="1"/>
</dbReference>
<organism evidence="12 13">
    <name type="scientific">Pichia sorbitophila (strain ATCC MYA-4447 / BCRC 22081 / CBS 7064 / NBRC 10061 / NRRL Y-12695)</name>
    <name type="common">Hybrid yeast</name>
    <dbReference type="NCBI Taxonomy" id="559304"/>
    <lineage>
        <taxon>Eukaryota</taxon>
        <taxon>Fungi</taxon>
        <taxon>Dikarya</taxon>
        <taxon>Ascomycota</taxon>
        <taxon>Saccharomycotina</taxon>
        <taxon>Pichiomycetes</taxon>
        <taxon>Debaryomycetaceae</taxon>
        <taxon>Millerozyma</taxon>
    </lineage>
</organism>
<evidence type="ECO:0000256" key="6">
    <source>
        <dbReference type="ARBA" id="ARBA00048868"/>
    </source>
</evidence>
<keyword evidence="9" id="KW-0210">Decarboxylase</keyword>
<evidence type="ECO:0000256" key="9">
    <source>
        <dbReference type="RuleBase" id="RU361171"/>
    </source>
</evidence>
<dbReference type="Gene3D" id="3.40.640.10">
    <property type="entry name" value="Type I PLP-dependent aspartate aminotransferase-like (Major domain)"/>
    <property type="match status" value="1"/>
</dbReference>
<keyword evidence="13" id="KW-1185">Reference proteome</keyword>
<dbReference type="Proteomes" id="UP000005222">
    <property type="component" value="Chromosome K"/>
</dbReference>
<dbReference type="GO" id="GO:0005829">
    <property type="term" value="C:cytosol"/>
    <property type="evidence" value="ECO:0007669"/>
    <property type="project" value="TreeGrafter"/>
</dbReference>
<evidence type="ECO:0000256" key="10">
    <source>
        <dbReference type="SAM" id="MobiDB-lite"/>
    </source>
</evidence>